<dbReference type="EMBL" id="CAMKVN010002737">
    <property type="protein sequence ID" value="CAI2182389.1"/>
    <property type="molecule type" value="Genomic_DNA"/>
</dbReference>
<dbReference type="AlphaFoldDB" id="A0A9W4SVQ8"/>
<comment type="caution">
    <text evidence="1">The sequence shown here is derived from an EMBL/GenBank/DDBJ whole genome shotgun (WGS) entry which is preliminary data.</text>
</comment>
<accession>A0A9W4SVQ8</accession>
<organism evidence="1 2">
    <name type="scientific">Funneliformis geosporum</name>
    <dbReference type="NCBI Taxonomy" id="1117311"/>
    <lineage>
        <taxon>Eukaryota</taxon>
        <taxon>Fungi</taxon>
        <taxon>Fungi incertae sedis</taxon>
        <taxon>Mucoromycota</taxon>
        <taxon>Glomeromycotina</taxon>
        <taxon>Glomeromycetes</taxon>
        <taxon>Glomerales</taxon>
        <taxon>Glomeraceae</taxon>
        <taxon>Funneliformis</taxon>
    </lineage>
</organism>
<sequence>MLPKQDELPSYGIYGIVMDEDAATKAELEVNLNRINEIHAQMRVFHAISAIFTELEQKIRRLEEGKRGGRRVKKWKVKELNDDVEVDVDVVTEEP</sequence>
<gene>
    <name evidence="1" type="ORF">FWILDA_LOCUS10556</name>
</gene>
<evidence type="ECO:0000313" key="2">
    <source>
        <dbReference type="Proteomes" id="UP001153678"/>
    </source>
</evidence>
<reference evidence="1" key="1">
    <citation type="submission" date="2022-08" db="EMBL/GenBank/DDBJ databases">
        <authorList>
            <person name="Kallberg Y."/>
            <person name="Tangrot J."/>
            <person name="Rosling A."/>
        </authorList>
    </citation>
    <scope>NUCLEOTIDE SEQUENCE</scope>
    <source>
        <strain evidence="1">Wild A</strain>
    </source>
</reference>
<keyword evidence="2" id="KW-1185">Reference proteome</keyword>
<proteinExistence type="predicted"/>
<name>A0A9W4SVQ8_9GLOM</name>
<evidence type="ECO:0000313" key="1">
    <source>
        <dbReference type="EMBL" id="CAI2182389.1"/>
    </source>
</evidence>
<dbReference type="Proteomes" id="UP001153678">
    <property type="component" value="Unassembled WGS sequence"/>
</dbReference>
<protein>
    <submittedName>
        <fullName evidence="1">5865_t:CDS:1</fullName>
    </submittedName>
</protein>